<feature type="compositionally biased region" description="Low complexity" evidence="1">
    <location>
        <begin position="82"/>
        <end position="99"/>
    </location>
</feature>
<name>A0AAV0DBN7_9ASTE</name>
<dbReference type="Proteomes" id="UP001152523">
    <property type="component" value="Unassembled WGS sequence"/>
</dbReference>
<keyword evidence="3" id="KW-1185">Reference proteome</keyword>
<feature type="region of interest" description="Disordered" evidence="1">
    <location>
        <begin position="230"/>
        <end position="311"/>
    </location>
</feature>
<feature type="region of interest" description="Disordered" evidence="1">
    <location>
        <begin position="1"/>
        <end position="131"/>
    </location>
</feature>
<proteinExistence type="predicted"/>
<accession>A0AAV0DBN7</accession>
<organism evidence="2 3">
    <name type="scientific">Cuscuta epithymum</name>
    <dbReference type="NCBI Taxonomy" id="186058"/>
    <lineage>
        <taxon>Eukaryota</taxon>
        <taxon>Viridiplantae</taxon>
        <taxon>Streptophyta</taxon>
        <taxon>Embryophyta</taxon>
        <taxon>Tracheophyta</taxon>
        <taxon>Spermatophyta</taxon>
        <taxon>Magnoliopsida</taxon>
        <taxon>eudicotyledons</taxon>
        <taxon>Gunneridae</taxon>
        <taxon>Pentapetalae</taxon>
        <taxon>asterids</taxon>
        <taxon>lamiids</taxon>
        <taxon>Solanales</taxon>
        <taxon>Convolvulaceae</taxon>
        <taxon>Cuscuteae</taxon>
        <taxon>Cuscuta</taxon>
        <taxon>Cuscuta subgen. Cuscuta</taxon>
    </lineage>
</organism>
<evidence type="ECO:0000313" key="3">
    <source>
        <dbReference type="Proteomes" id="UP001152523"/>
    </source>
</evidence>
<dbReference type="PANTHER" id="PTHR34468:SF2">
    <property type="entry name" value="MICROTUBULE-ASSOCIATED FUTSCH-LIKE PROTEIN"/>
    <property type="match status" value="1"/>
</dbReference>
<evidence type="ECO:0000313" key="2">
    <source>
        <dbReference type="EMBL" id="CAH9095839.1"/>
    </source>
</evidence>
<sequence>MEEGAKEQLSASASAKRSATRLLRYPLRSAGKVKEEKPPLADSFNSSATRRVKPGPSVSKSISVLDLNHSKDKPAKPPRRMSNPSNSAGSPAASAQAGNITPISEAARSKRSNLGNNEGRSDTPTPSDVSRSLTRRKFSVISSASYWLTQIKLSESAAKHSISLGFFKLGLEAGCEPLQCMRDELRAYAQRHNLVELGESVKQLFESYKILPDFEQLQVSETCSHVLDEEVTRSSDDEIHSRSSPVAGAVASEKQLGSETGDKPPSSTTRQVAVVAVQAKDASRLKSETGTKKQQKPMKNEAGIGGRNNVQKKIQKMPIKKNEPTKGKVKVHQGKNSVVEEELIKDVPVPEKLLEENKENTDAALQMEEISCVEE</sequence>
<gene>
    <name evidence="2" type="ORF">CEPIT_LOCUS13460</name>
</gene>
<evidence type="ECO:0000256" key="1">
    <source>
        <dbReference type="SAM" id="MobiDB-lite"/>
    </source>
</evidence>
<feature type="compositionally biased region" description="Low complexity" evidence="1">
    <location>
        <begin position="9"/>
        <end position="24"/>
    </location>
</feature>
<dbReference type="PANTHER" id="PTHR34468">
    <property type="entry name" value="MICROTUBULE-ASSOCIATED FUTSCH-LIKE PROTEIN"/>
    <property type="match status" value="1"/>
</dbReference>
<protein>
    <submittedName>
        <fullName evidence="2">Uncharacterized protein</fullName>
    </submittedName>
</protein>
<feature type="compositionally biased region" description="Basic and acidic residues" evidence="1">
    <location>
        <begin position="230"/>
        <end position="241"/>
    </location>
</feature>
<comment type="caution">
    <text evidence="2">The sequence shown here is derived from an EMBL/GenBank/DDBJ whole genome shotgun (WGS) entry which is preliminary data.</text>
</comment>
<dbReference type="EMBL" id="CAMAPF010000085">
    <property type="protein sequence ID" value="CAH9095839.1"/>
    <property type="molecule type" value="Genomic_DNA"/>
</dbReference>
<dbReference type="AlphaFoldDB" id="A0AAV0DBN7"/>
<reference evidence="2" key="1">
    <citation type="submission" date="2022-07" db="EMBL/GenBank/DDBJ databases">
        <authorList>
            <person name="Macas J."/>
            <person name="Novak P."/>
            <person name="Neumann P."/>
        </authorList>
    </citation>
    <scope>NUCLEOTIDE SEQUENCE</scope>
</reference>
<feature type="compositionally biased region" description="Polar residues" evidence="1">
    <location>
        <begin position="112"/>
        <end position="131"/>
    </location>
</feature>
<feature type="compositionally biased region" description="Basic and acidic residues" evidence="1">
    <location>
        <begin position="281"/>
        <end position="291"/>
    </location>
</feature>